<dbReference type="Gene3D" id="1.10.287.1490">
    <property type="match status" value="1"/>
</dbReference>
<gene>
    <name evidence="4" type="primary">LOC106554516</name>
</gene>
<reference evidence="4" key="1">
    <citation type="submission" date="2025-08" db="UniProtKB">
        <authorList>
            <consortium name="RefSeq"/>
        </authorList>
    </citation>
    <scope>IDENTIFICATION</scope>
    <source>
        <tissue evidence="4">Skeletal muscle</tissue>
    </source>
</reference>
<dbReference type="GeneID" id="106554516"/>
<evidence type="ECO:0000313" key="4">
    <source>
        <dbReference type="RefSeq" id="XP_013928683.1"/>
    </source>
</evidence>
<keyword evidence="3" id="KW-1185">Reference proteome</keyword>
<dbReference type="Proteomes" id="UP000504617">
    <property type="component" value="Unplaced"/>
</dbReference>
<dbReference type="RefSeq" id="XP_013928683.1">
    <property type="nucleotide sequence ID" value="XM_014073208.1"/>
</dbReference>
<name>A0A6I9YVN2_9SAUR</name>
<feature type="compositionally biased region" description="Polar residues" evidence="1">
    <location>
        <begin position="204"/>
        <end position="215"/>
    </location>
</feature>
<dbReference type="OrthoDB" id="8626508at2759"/>
<sequence length="215" mass="24132">MAVTWLISVWMAWGTLGSNVHLYKNDNQDGRCIYSFTVPSKNEDSCAGLSEVLITIQDLQRESKAQHLELVSTRTRLGLLENQVNQLHGSQMRRTSLSTVGLLQREVESLKREQAQRDIHISSLESTINDLLQDKSALEEGKKELEEEKNKLERRLEKSIEEVAQLRGSDCSQTREASSDLHPGSQEVKGSGFDPPAFMEKAQSESNSKSECGKL</sequence>
<feature type="signal peptide" evidence="2">
    <location>
        <begin position="1"/>
        <end position="17"/>
    </location>
</feature>
<protein>
    <submittedName>
        <fullName evidence="4">Myocilin-like</fullName>
    </submittedName>
</protein>
<organism evidence="3 4">
    <name type="scientific">Thamnophis sirtalis</name>
    <dbReference type="NCBI Taxonomy" id="35019"/>
    <lineage>
        <taxon>Eukaryota</taxon>
        <taxon>Metazoa</taxon>
        <taxon>Chordata</taxon>
        <taxon>Craniata</taxon>
        <taxon>Vertebrata</taxon>
        <taxon>Euteleostomi</taxon>
        <taxon>Lepidosauria</taxon>
        <taxon>Squamata</taxon>
        <taxon>Bifurcata</taxon>
        <taxon>Unidentata</taxon>
        <taxon>Episquamata</taxon>
        <taxon>Toxicofera</taxon>
        <taxon>Serpentes</taxon>
        <taxon>Colubroidea</taxon>
        <taxon>Colubridae</taxon>
        <taxon>Natricinae</taxon>
        <taxon>Thamnophis</taxon>
    </lineage>
</organism>
<keyword evidence="2" id="KW-0732">Signal</keyword>
<feature type="chain" id="PRO_5027055522" evidence="2">
    <location>
        <begin position="18"/>
        <end position="215"/>
    </location>
</feature>
<evidence type="ECO:0000256" key="2">
    <source>
        <dbReference type="SAM" id="SignalP"/>
    </source>
</evidence>
<feature type="non-terminal residue" evidence="4">
    <location>
        <position position="215"/>
    </location>
</feature>
<feature type="region of interest" description="Disordered" evidence="1">
    <location>
        <begin position="164"/>
        <end position="215"/>
    </location>
</feature>
<dbReference type="KEGG" id="tsr:106554516"/>
<dbReference type="AlphaFoldDB" id="A0A6I9YVN2"/>
<evidence type="ECO:0000256" key="1">
    <source>
        <dbReference type="SAM" id="MobiDB-lite"/>
    </source>
</evidence>
<accession>A0A6I9YVN2</accession>
<evidence type="ECO:0000313" key="3">
    <source>
        <dbReference type="Proteomes" id="UP000504617"/>
    </source>
</evidence>
<proteinExistence type="predicted"/>